<name>A0AAP0IZD1_9MAGN</name>
<gene>
    <name evidence="2" type="ORF">Sjap_013577</name>
</gene>
<evidence type="ECO:0000256" key="1">
    <source>
        <dbReference type="SAM" id="MobiDB-lite"/>
    </source>
</evidence>
<comment type="caution">
    <text evidence="2">The sequence shown here is derived from an EMBL/GenBank/DDBJ whole genome shotgun (WGS) entry which is preliminary data.</text>
</comment>
<organism evidence="2 3">
    <name type="scientific">Stephania japonica</name>
    <dbReference type="NCBI Taxonomy" id="461633"/>
    <lineage>
        <taxon>Eukaryota</taxon>
        <taxon>Viridiplantae</taxon>
        <taxon>Streptophyta</taxon>
        <taxon>Embryophyta</taxon>
        <taxon>Tracheophyta</taxon>
        <taxon>Spermatophyta</taxon>
        <taxon>Magnoliopsida</taxon>
        <taxon>Ranunculales</taxon>
        <taxon>Menispermaceae</taxon>
        <taxon>Menispermoideae</taxon>
        <taxon>Cissampelideae</taxon>
        <taxon>Stephania</taxon>
    </lineage>
</organism>
<sequence>MSESGGEKVTCEGETSCEREGNEEINKLVGFRTQEHGSEPREQGNQEEVLRKRSQGSRLTAEEKGKGKL</sequence>
<dbReference type="Proteomes" id="UP001417504">
    <property type="component" value="Unassembled WGS sequence"/>
</dbReference>
<feature type="compositionally biased region" description="Basic and acidic residues" evidence="1">
    <location>
        <begin position="33"/>
        <end position="51"/>
    </location>
</feature>
<evidence type="ECO:0000313" key="2">
    <source>
        <dbReference type="EMBL" id="KAK9123975.1"/>
    </source>
</evidence>
<feature type="compositionally biased region" description="Basic and acidic residues" evidence="1">
    <location>
        <begin position="60"/>
        <end position="69"/>
    </location>
</feature>
<dbReference type="EMBL" id="JBBNAE010000005">
    <property type="protein sequence ID" value="KAK9123975.1"/>
    <property type="molecule type" value="Genomic_DNA"/>
</dbReference>
<feature type="region of interest" description="Disordered" evidence="1">
    <location>
        <begin position="1"/>
        <end position="69"/>
    </location>
</feature>
<keyword evidence="3" id="KW-1185">Reference proteome</keyword>
<reference evidence="2 3" key="1">
    <citation type="submission" date="2024-01" db="EMBL/GenBank/DDBJ databases">
        <title>Genome assemblies of Stephania.</title>
        <authorList>
            <person name="Yang L."/>
        </authorList>
    </citation>
    <scope>NUCLEOTIDE SEQUENCE [LARGE SCALE GENOMIC DNA]</scope>
    <source>
        <strain evidence="2">QJT</strain>
        <tissue evidence="2">Leaf</tissue>
    </source>
</reference>
<accession>A0AAP0IZD1</accession>
<proteinExistence type="predicted"/>
<feature type="compositionally biased region" description="Basic and acidic residues" evidence="1">
    <location>
        <begin position="1"/>
        <end position="26"/>
    </location>
</feature>
<protein>
    <submittedName>
        <fullName evidence="2">Uncharacterized protein</fullName>
    </submittedName>
</protein>
<evidence type="ECO:0000313" key="3">
    <source>
        <dbReference type="Proteomes" id="UP001417504"/>
    </source>
</evidence>
<dbReference type="AlphaFoldDB" id="A0AAP0IZD1"/>